<keyword evidence="5" id="KW-0964">Secreted</keyword>
<keyword evidence="8 15" id="KW-0479">Metal-binding</keyword>
<comment type="caution">
    <text evidence="15">Lacks conserved residue(s) required for the propagation of feature annotation.</text>
</comment>
<feature type="binding site" description="axial binding residue" evidence="15">
    <location>
        <position position="41"/>
    </location>
    <ligand>
        <name>heme</name>
        <dbReference type="ChEBI" id="CHEBI:30413"/>
    </ligand>
    <ligandPart>
        <name>Fe</name>
        <dbReference type="ChEBI" id="CHEBI:18248"/>
    </ligandPart>
</feature>
<dbReference type="Proteomes" id="UP000515153">
    <property type="component" value="Unplaced"/>
</dbReference>
<dbReference type="InterPro" id="IPR051735">
    <property type="entry name" value="CFEM_domain"/>
</dbReference>
<evidence type="ECO:0000256" key="12">
    <source>
        <dbReference type="ARBA" id="ARBA00023157"/>
    </source>
</evidence>
<keyword evidence="10 15" id="KW-0408">Iron</keyword>
<dbReference type="OrthoDB" id="3065412at2759"/>
<reference evidence="19" key="3">
    <citation type="submission" date="2025-08" db="UniProtKB">
        <authorList>
            <consortium name="RefSeq"/>
        </authorList>
    </citation>
    <scope>IDENTIFICATION</scope>
    <source>
        <strain evidence="19">NI907</strain>
    </source>
</reference>
<keyword evidence="7" id="KW-0336">GPI-anchor</keyword>
<dbReference type="KEGG" id="pgri:PgNI_01215"/>
<evidence type="ECO:0000256" key="13">
    <source>
        <dbReference type="ARBA" id="ARBA00023180"/>
    </source>
</evidence>
<dbReference type="GO" id="GO:0005576">
    <property type="term" value="C:extracellular region"/>
    <property type="evidence" value="ECO:0007669"/>
    <property type="project" value="UniProtKB-SubCell"/>
</dbReference>
<evidence type="ECO:0000313" key="19">
    <source>
        <dbReference type="RefSeq" id="XP_030987315.1"/>
    </source>
</evidence>
<reference evidence="19" key="1">
    <citation type="journal article" date="2019" name="Mol. Biol. Evol.">
        <title>Blast fungal genomes show frequent chromosomal changes, gene gains and losses, and effector gene turnover.</title>
        <authorList>
            <person name="Gomez Luciano L.B."/>
            <person name="Jason Tsai I."/>
            <person name="Chuma I."/>
            <person name="Tosa Y."/>
            <person name="Chen Y.H."/>
            <person name="Li J.Y."/>
            <person name="Li M.Y."/>
            <person name="Jade Lu M.Y."/>
            <person name="Nakayashiki H."/>
            <person name="Li W.H."/>
        </authorList>
    </citation>
    <scope>NUCLEOTIDE SEQUENCE</scope>
    <source>
        <strain evidence="19">NI907</strain>
    </source>
</reference>
<keyword evidence="14" id="KW-0449">Lipoprotein</keyword>
<dbReference type="AlphaFoldDB" id="A0A6P8BJC7"/>
<keyword evidence="6 15" id="KW-0349">Heme</keyword>
<evidence type="ECO:0000256" key="6">
    <source>
        <dbReference type="ARBA" id="ARBA00022617"/>
    </source>
</evidence>
<evidence type="ECO:0000256" key="3">
    <source>
        <dbReference type="ARBA" id="ARBA00010031"/>
    </source>
</evidence>
<dbReference type="GO" id="GO:0098552">
    <property type="term" value="C:side of membrane"/>
    <property type="evidence" value="ECO:0007669"/>
    <property type="project" value="UniProtKB-KW"/>
</dbReference>
<gene>
    <name evidence="19" type="ORF">PgNI_01215</name>
</gene>
<evidence type="ECO:0000259" key="17">
    <source>
        <dbReference type="PROSITE" id="PS52012"/>
    </source>
</evidence>
<comment type="similarity">
    <text evidence="3">Belongs to the RBT5 family.</text>
</comment>
<dbReference type="PANTHER" id="PTHR37928">
    <property type="entry name" value="CFEM DOMAIN PROTEIN (AFU_ORTHOLOGUE AFUA_6G14090)"/>
    <property type="match status" value="1"/>
</dbReference>
<evidence type="ECO:0000256" key="5">
    <source>
        <dbReference type="ARBA" id="ARBA00022525"/>
    </source>
</evidence>
<evidence type="ECO:0000256" key="10">
    <source>
        <dbReference type="ARBA" id="ARBA00023004"/>
    </source>
</evidence>
<feature type="domain" description="CFEM" evidence="17">
    <location>
        <begin position="1"/>
        <end position="108"/>
    </location>
</feature>
<evidence type="ECO:0000256" key="1">
    <source>
        <dbReference type="ARBA" id="ARBA00004609"/>
    </source>
</evidence>
<keyword evidence="13" id="KW-0325">Glycoprotein</keyword>
<dbReference type="GeneID" id="41956204"/>
<evidence type="ECO:0000256" key="15">
    <source>
        <dbReference type="PROSITE-ProRule" id="PRU01356"/>
    </source>
</evidence>
<keyword evidence="18" id="KW-1185">Reference proteome</keyword>
<accession>A0A6P8BJC7</accession>
<proteinExistence type="inferred from homology"/>
<dbReference type="InterPro" id="IPR008427">
    <property type="entry name" value="Extracellular_membr_CFEM_dom"/>
</dbReference>
<evidence type="ECO:0000313" key="18">
    <source>
        <dbReference type="Proteomes" id="UP000515153"/>
    </source>
</evidence>
<comment type="subcellular location">
    <subcellularLocation>
        <location evidence="1">Cell membrane</location>
        <topology evidence="1">Lipid-anchor</topology>
        <topology evidence="1">GPI-anchor</topology>
    </subcellularLocation>
    <subcellularLocation>
        <location evidence="2">Secreted</location>
    </subcellularLocation>
</comment>
<keyword evidence="11" id="KW-0472">Membrane</keyword>
<organism evidence="18 19">
    <name type="scientific">Pyricularia grisea</name>
    <name type="common">Crabgrass-specific blast fungus</name>
    <name type="synonym">Magnaporthe grisea</name>
    <dbReference type="NCBI Taxonomy" id="148305"/>
    <lineage>
        <taxon>Eukaryota</taxon>
        <taxon>Fungi</taxon>
        <taxon>Dikarya</taxon>
        <taxon>Ascomycota</taxon>
        <taxon>Pezizomycotina</taxon>
        <taxon>Sordariomycetes</taxon>
        <taxon>Sordariomycetidae</taxon>
        <taxon>Magnaporthales</taxon>
        <taxon>Pyriculariaceae</taxon>
        <taxon>Pyricularia</taxon>
    </lineage>
</organism>
<dbReference type="PROSITE" id="PS52012">
    <property type="entry name" value="CFEM"/>
    <property type="match status" value="1"/>
</dbReference>
<evidence type="ECO:0000256" key="2">
    <source>
        <dbReference type="ARBA" id="ARBA00004613"/>
    </source>
</evidence>
<dbReference type="GO" id="GO:0005886">
    <property type="term" value="C:plasma membrane"/>
    <property type="evidence" value="ECO:0007669"/>
    <property type="project" value="UniProtKB-SubCell"/>
</dbReference>
<feature type="signal peptide" evidence="16">
    <location>
        <begin position="1"/>
        <end position="16"/>
    </location>
</feature>
<dbReference type="PANTHER" id="PTHR37928:SF2">
    <property type="entry name" value="GPI ANCHORED CFEM DOMAIN PROTEIN (AFU_ORTHOLOGUE AFUA_6G10580)"/>
    <property type="match status" value="1"/>
</dbReference>
<evidence type="ECO:0000256" key="11">
    <source>
        <dbReference type="ARBA" id="ARBA00023136"/>
    </source>
</evidence>
<keyword evidence="9 16" id="KW-0732">Signal</keyword>
<dbReference type="RefSeq" id="XP_030987315.1">
    <property type="nucleotide sequence ID" value="XM_031121290.1"/>
</dbReference>
<evidence type="ECO:0000256" key="8">
    <source>
        <dbReference type="ARBA" id="ARBA00022723"/>
    </source>
</evidence>
<evidence type="ECO:0000256" key="4">
    <source>
        <dbReference type="ARBA" id="ARBA00022475"/>
    </source>
</evidence>
<dbReference type="Pfam" id="PF05730">
    <property type="entry name" value="CFEM"/>
    <property type="match status" value="1"/>
</dbReference>
<protein>
    <recommendedName>
        <fullName evidence="17">CFEM domain-containing protein</fullName>
    </recommendedName>
</protein>
<evidence type="ECO:0000256" key="16">
    <source>
        <dbReference type="SAM" id="SignalP"/>
    </source>
</evidence>
<sequence length="147" mass="14162">MKSFVLVAALGGLAAAQFSGLPTCATTCATKLLSSTGCNNDAKCICSSGSFIQDVSCCLLAPGGCGTDDIKKAVQFASELCSANGVTVPSTVSCPSSSSNSSSSAPATATSTAATTAATADAKGAASMHAVAPISLLGSLVAAFVLL</sequence>
<keyword evidence="4" id="KW-1003">Cell membrane</keyword>
<reference evidence="19" key="2">
    <citation type="submission" date="2019-10" db="EMBL/GenBank/DDBJ databases">
        <authorList>
            <consortium name="NCBI Genome Project"/>
        </authorList>
    </citation>
    <scope>NUCLEOTIDE SEQUENCE</scope>
    <source>
        <strain evidence="19">NI907</strain>
    </source>
</reference>
<evidence type="ECO:0000256" key="9">
    <source>
        <dbReference type="ARBA" id="ARBA00022729"/>
    </source>
</evidence>
<dbReference type="GO" id="GO:0046872">
    <property type="term" value="F:metal ion binding"/>
    <property type="evidence" value="ECO:0007669"/>
    <property type="project" value="UniProtKB-UniRule"/>
</dbReference>
<evidence type="ECO:0000256" key="7">
    <source>
        <dbReference type="ARBA" id="ARBA00022622"/>
    </source>
</evidence>
<keyword evidence="12" id="KW-1015">Disulfide bond</keyword>
<feature type="chain" id="PRO_5028080700" description="CFEM domain-containing protein" evidence="16">
    <location>
        <begin position="17"/>
        <end position="147"/>
    </location>
</feature>
<evidence type="ECO:0000256" key="14">
    <source>
        <dbReference type="ARBA" id="ARBA00023288"/>
    </source>
</evidence>
<name>A0A6P8BJC7_PYRGI</name>